<dbReference type="PANTHER" id="PTHR34702:SF1">
    <property type="entry name" value="NA(+)_H(+) ANTIPORTER SUBUNIT F"/>
    <property type="match status" value="1"/>
</dbReference>
<feature type="transmembrane region" description="Helical" evidence="9">
    <location>
        <begin position="34"/>
        <end position="55"/>
    </location>
</feature>
<keyword evidence="5 9" id="KW-0812">Transmembrane</keyword>
<organism evidence="10 11">
    <name type="scientific">Chelatococcus composti</name>
    <dbReference type="NCBI Taxonomy" id="1743235"/>
    <lineage>
        <taxon>Bacteria</taxon>
        <taxon>Pseudomonadati</taxon>
        <taxon>Pseudomonadota</taxon>
        <taxon>Alphaproteobacteria</taxon>
        <taxon>Hyphomicrobiales</taxon>
        <taxon>Chelatococcaceae</taxon>
        <taxon>Chelatococcus</taxon>
    </lineage>
</organism>
<evidence type="ECO:0000256" key="4">
    <source>
        <dbReference type="ARBA" id="ARBA00022475"/>
    </source>
</evidence>
<dbReference type="Pfam" id="PF04066">
    <property type="entry name" value="MrpF_PhaF"/>
    <property type="match status" value="1"/>
</dbReference>
<sequence>MITLACQIAIGVIGLSLLFNVYRLVAGPDVLDRILALDTMTVNAIALIVVVAMFFEAPVYFEAALLFAMVGFLTTVSFCKYLLRGNVIE</sequence>
<dbReference type="GO" id="GO:0015385">
    <property type="term" value="F:sodium:proton antiporter activity"/>
    <property type="evidence" value="ECO:0007669"/>
    <property type="project" value="TreeGrafter"/>
</dbReference>
<keyword evidence="3 8" id="KW-0813">Transport</keyword>
<keyword evidence="11" id="KW-1185">Reference proteome</keyword>
<dbReference type="InterPro" id="IPR007208">
    <property type="entry name" value="MrpF/PhaF-like"/>
</dbReference>
<keyword evidence="7 8" id="KW-0472">Membrane</keyword>
<feature type="transmembrane region" description="Helical" evidence="9">
    <location>
        <begin position="6"/>
        <end position="22"/>
    </location>
</feature>
<accession>A0A841K3U0</accession>
<dbReference type="EMBL" id="JACHEH010000002">
    <property type="protein sequence ID" value="MBB6167438.1"/>
    <property type="molecule type" value="Genomic_DNA"/>
</dbReference>
<name>A0A841K3U0_9HYPH</name>
<dbReference type="NCBIfam" id="NF004812">
    <property type="entry name" value="PRK06161.1"/>
    <property type="match status" value="1"/>
</dbReference>
<evidence type="ECO:0000256" key="5">
    <source>
        <dbReference type="ARBA" id="ARBA00022692"/>
    </source>
</evidence>
<comment type="subcellular location">
    <subcellularLocation>
        <location evidence="1 8">Cell membrane</location>
        <topology evidence="1 8">Multi-pass membrane protein</topology>
    </subcellularLocation>
</comment>
<dbReference type="GO" id="GO:0005886">
    <property type="term" value="C:plasma membrane"/>
    <property type="evidence" value="ECO:0007669"/>
    <property type="project" value="UniProtKB-SubCell"/>
</dbReference>
<reference evidence="10 11" key="1">
    <citation type="submission" date="2020-08" db="EMBL/GenBank/DDBJ databases">
        <title>Genomic Encyclopedia of Type Strains, Phase IV (KMG-IV): sequencing the most valuable type-strain genomes for metagenomic binning, comparative biology and taxonomic classification.</title>
        <authorList>
            <person name="Goeker M."/>
        </authorList>
    </citation>
    <scope>NUCLEOTIDE SEQUENCE [LARGE SCALE GENOMIC DNA]</scope>
    <source>
        <strain evidence="10 11">DSM 101465</strain>
    </source>
</reference>
<evidence type="ECO:0000313" key="11">
    <source>
        <dbReference type="Proteomes" id="UP000588017"/>
    </source>
</evidence>
<keyword evidence="4 8" id="KW-1003">Cell membrane</keyword>
<evidence type="ECO:0000256" key="1">
    <source>
        <dbReference type="ARBA" id="ARBA00004651"/>
    </source>
</evidence>
<protein>
    <submittedName>
        <fullName evidence="10">Multicomponent K+:H+ antiporter subunit F</fullName>
    </submittedName>
</protein>
<evidence type="ECO:0000256" key="6">
    <source>
        <dbReference type="ARBA" id="ARBA00022989"/>
    </source>
</evidence>
<evidence type="ECO:0000256" key="7">
    <source>
        <dbReference type="ARBA" id="ARBA00023136"/>
    </source>
</evidence>
<evidence type="ECO:0000256" key="2">
    <source>
        <dbReference type="ARBA" id="ARBA00009212"/>
    </source>
</evidence>
<dbReference type="PANTHER" id="PTHR34702">
    <property type="entry name" value="NA(+)/H(+) ANTIPORTER SUBUNIT F1"/>
    <property type="match status" value="1"/>
</dbReference>
<proteinExistence type="inferred from homology"/>
<dbReference type="Proteomes" id="UP000588017">
    <property type="component" value="Unassembled WGS sequence"/>
</dbReference>
<keyword evidence="8" id="KW-0050">Antiport</keyword>
<gene>
    <name evidence="10" type="ORF">HNQ73_001056</name>
</gene>
<comment type="similarity">
    <text evidence="2 8">Belongs to the CPA3 antiporters (TC 2.A.63) subunit F family.</text>
</comment>
<keyword evidence="8" id="KW-0406">Ion transport</keyword>
<evidence type="ECO:0000313" key="10">
    <source>
        <dbReference type="EMBL" id="MBB6167438.1"/>
    </source>
</evidence>
<comment type="caution">
    <text evidence="10">The sequence shown here is derived from an EMBL/GenBank/DDBJ whole genome shotgun (WGS) entry which is preliminary data.</text>
</comment>
<dbReference type="AlphaFoldDB" id="A0A841K3U0"/>
<dbReference type="PIRSF" id="PIRSF028784">
    <property type="entry name" value="MrpF"/>
    <property type="match status" value="1"/>
</dbReference>
<feature type="transmembrane region" description="Helical" evidence="9">
    <location>
        <begin position="61"/>
        <end position="83"/>
    </location>
</feature>
<evidence type="ECO:0000256" key="9">
    <source>
        <dbReference type="SAM" id="Phobius"/>
    </source>
</evidence>
<evidence type="ECO:0000256" key="3">
    <source>
        <dbReference type="ARBA" id="ARBA00022448"/>
    </source>
</evidence>
<dbReference type="RefSeq" id="WP_183332956.1">
    <property type="nucleotide sequence ID" value="NZ_BMHX01000002.1"/>
</dbReference>
<evidence type="ECO:0000256" key="8">
    <source>
        <dbReference type="PIRNR" id="PIRNR028784"/>
    </source>
</evidence>
<keyword evidence="6 9" id="KW-1133">Transmembrane helix</keyword>